<accession>A0ABN8J8Z6</accession>
<evidence type="ECO:0000313" key="3">
    <source>
        <dbReference type="Proteomes" id="UP001152604"/>
    </source>
</evidence>
<comment type="caution">
    <text evidence="2">The sequence shown here is derived from an EMBL/GenBank/DDBJ whole genome shotgun (WGS) entry which is preliminary data.</text>
</comment>
<dbReference type="EMBL" id="CAKXZS010000003">
    <property type="protein sequence ID" value="CAH2394602.1"/>
    <property type="molecule type" value="Genomic_DNA"/>
</dbReference>
<reference evidence="2" key="1">
    <citation type="submission" date="2022-03" db="EMBL/GenBank/DDBJ databases">
        <authorList>
            <person name="Brunel B."/>
        </authorList>
    </citation>
    <scope>NUCLEOTIDE SEQUENCE</scope>
    <source>
        <strain evidence="2">STM4922sample</strain>
    </source>
</reference>
<dbReference type="Proteomes" id="UP001152604">
    <property type="component" value="Unassembled WGS sequence"/>
</dbReference>
<keyword evidence="1" id="KW-1133">Transmembrane helix</keyword>
<keyword evidence="1" id="KW-0472">Membrane</keyword>
<organism evidence="2 3">
    <name type="scientific">Mesorhizobium ventifaucium</name>
    <dbReference type="NCBI Taxonomy" id="666020"/>
    <lineage>
        <taxon>Bacteria</taxon>
        <taxon>Pseudomonadati</taxon>
        <taxon>Pseudomonadota</taxon>
        <taxon>Alphaproteobacteria</taxon>
        <taxon>Hyphomicrobiales</taxon>
        <taxon>Phyllobacteriaceae</taxon>
        <taxon>Mesorhizobium</taxon>
    </lineage>
</organism>
<evidence type="ECO:0000256" key="1">
    <source>
        <dbReference type="SAM" id="Phobius"/>
    </source>
</evidence>
<proteinExistence type="predicted"/>
<keyword evidence="1" id="KW-0812">Transmembrane</keyword>
<gene>
    <name evidence="2" type="ORF">MES4922_110046</name>
</gene>
<feature type="transmembrane region" description="Helical" evidence="1">
    <location>
        <begin position="12"/>
        <end position="30"/>
    </location>
</feature>
<evidence type="ECO:0000313" key="2">
    <source>
        <dbReference type="EMBL" id="CAH2394602.1"/>
    </source>
</evidence>
<protein>
    <submittedName>
        <fullName evidence="2">Uncharacterized protein</fullName>
    </submittedName>
</protein>
<keyword evidence="3" id="KW-1185">Reference proteome</keyword>
<name>A0ABN8J8Z6_9HYPH</name>
<sequence>MPLMGRVDLRIALLALFVGIWGGMAMLRLVDRNRLLIARTLWALVLCRYGWWFCAHDRLLSPAKTSRPPGRFLIRTGRGANS</sequence>